<dbReference type="GO" id="GO:0034097">
    <property type="term" value="P:response to cytokine"/>
    <property type="evidence" value="ECO:0007669"/>
    <property type="project" value="TreeGrafter"/>
</dbReference>
<dbReference type="AlphaFoldDB" id="A0A4X2LEI7"/>
<dbReference type="Ensembl" id="ENSVURT00010022962.1">
    <property type="protein sequence ID" value="ENSVURP00010020165.1"/>
    <property type="gene ID" value="ENSVURG00010015437.1"/>
</dbReference>
<dbReference type="Proteomes" id="UP000314987">
    <property type="component" value="Unassembled WGS sequence"/>
</dbReference>
<proteinExistence type="predicted"/>
<dbReference type="InterPro" id="IPR001820">
    <property type="entry name" value="TIMP"/>
</dbReference>
<dbReference type="PANTHER" id="PTHR11844">
    <property type="entry name" value="METALLOPROTEASE INHIBITOR"/>
    <property type="match status" value="1"/>
</dbReference>
<evidence type="ECO:0000313" key="4">
    <source>
        <dbReference type="Ensembl" id="ENSVURP00010020165.1"/>
    </source>
</evidence>
<evidence type="ECO:0000256" key="1">
    <source>
        <dbReference type="ARBA" id="ARBA00004613"/>
    </source>
</evidence>
<dbReference type="GO" id="GO:0002020">
    <property type="term" value="F:protease binding"/>
    <property type="evidence" value="ECO:0007669"/>
    <property type="project" value="TreeGrafter"/>
</dbReference>
<organism evidence="4 5">
    <name type="scientific">Vombatus ursinus</name>
    <name type="common">Common wombat</name>
    <dbReference type="NCBI Taxonomy" id="29139"/>
    <lineage>
        <taxon>Eukaryota</taxon>
        <taxon>Metazoa</taxon>
        <taxon>Chordata</taxon>
        <taxon>Craniata</taxon>
        <taxon>Vertebrata</taxon>
        <taxon>Euteleostomi</taxon>
        <taxon>Mammalia</taxon>
        <taxon>Metatheria</taxon>
        <taxon>Diprotodontia</taxon>
        <taxon>Vombatidae</taxon>
        <taxon>Vombatus</taxon>
    </lineage>
</organism>
<keyword evidence="3" id="KW-1015">Disulfide bond</keyword>
<keyword evidence="5" id="KW-1185">Reference proteome</keyword>
<dbReference type="Gene3D" id="2.40.50.120">
    <property type="match status" value="1"/>
</dbReference>
<dbReference type="PANTHER" id="PTHR11844:SF20">
    <property type="entry name" value="METALLOPROTEINASE INHIBITOR 1"/>
    <property type="match status" value="1"/>
</dbReference>
<feature type="disulfide bond" evidence="3">
    <location>
        <begin position="108"/>
        <end position="124"/>
    </location>
</feature>
<protein>
    <submittedName>
        <fullName evidence="4">Uncharacterized protein</fullName>
    </submittedName>
</protein>
<keyword evidence="2" id="KW-0964">Secreted</keyword>
<dbReference type="SMART" id="SM00206">
    <property type="entry name" value="NTR"/>
    <property type="match status" value="1"/>
</dbReference>
<reference evidence="4" key="3">
    <citation type="submission" date="2025-09" db="UniProtKB">
        <authorList>
            <consortium name="Ensembl"/>
        </authorList>
    </citation>
    <scope>IDENTIFICATION</scope>
</reference>
<reference evidence="4" key="2">
    <citation type="submission" date="2025-08" db="UniProtKB">
        <authorList>
            <consortium name="Ensembl"/>
        </authorList>
    </citation>
    <scope>IDENTIFICATION</scope>
</reference>
<dbReference type="Pfam" id="PF00965">
    <property type="entry name" value="TIMP"/>
    <property type="match status" value="1"/>
</dbReference>
<dbReference type="InterPro" id="IPR008993">
    <property type="entry name" value="TIMP-like_OB-fold"/>
</dbReference>
<dbReference type="GO" id="GO:0009725">
    <property type="term" value="P:response to hormone"/>
    <property type="evidence" value="ECO:0007669"/>
    <property type="project" value="TreeGrafter"/>
</dbReference>
<evidence type="ECO:0000313" key="5">
    <source>
        <dbReference type="Proteomes" id="UP000314987"/>
    </source>
</evidence>
<dbReference type="STRING" id="29139.ENSVURP00010020165"/>
<accession>A0A4X2LEI7</accession>
<evidence type="ECO:0000256" key="3">
    <source>
        <dbReference type="PIRSR" id="PIRSR601820-3"/>
    </source>
</evidence>
<dbReference type="GO" id="GO:0008191">
    <property type="term" value="F:metalloendopeptidase inhibitor activity"/>
    <property type="evidence" value="ECO:0007669"/>
    <property type="project" value="InterPro"/>
</dbReference>
<reference evidence="5" key="1">
    <citation type="submission" date="2018-12" db="EMBL/GenBank/DDBJ databases">
        <authorList>
            <person name="Yazar S."/>
        </authorList>
    </citation>
    <scope>NUCLEOTIDE SEQUENCE [LARGE SCALE GENOMIC DNA]</scope>
</reference>
<name>A0A4X2LEI7_VOMUR</name>
<dbReference type="GO" id="GO:0051045">
    <property type="term" value="P:negative regulation of membrane protein ectodomain proteolysis"/>
    <property type="evidence" value="ECO:0007669"/>
    <property type="project" value="TreeGrafter"/>
</dbReference>
<dbReference type="SUPFAM" id="SSF50242">
    <property type="entry name" value="TIMP-like"/>
    <property type="match status" value="1"/>
</dbReference>
<dbReference type="GeneTree" id="ENSGT00940000161081"/>
<dbReference type="GO" id="GO:0031012">
    <property type="term" value="C:extracellular matrix"/>
    <property type="evidence" value="ECO:0007669"/>
    <property type="project" value="TreeGrafter"/>
</dbReference>
<comment type="subcellular location">
    <subcellularLocation>
        <location evidence="1">Secreted</location>
    </subcellularLocation>
</comment>
<dbReference type="GO" id="GO:0005615">
    <property type="term" value="C:extracellular space"/>
    <property type="evidence" value="ECO:0007669"/>
    <property type="project" value="TreeGrafter"/>
</dbReference>
<evidence type="ECO:0000256" key="2">
    <source>
        <dbReference type="ARBA" id="ARBA00022525"/>
    </source>
</evidence>
<sequence>MSIAWGFLIRTKMEIRGITPVPKFLITPAQESLCGYQHKALSKILEYLVAVHLLEGQLHVTCCSFLKPWSSLSPAQQLGSLQTYATGCGYQVQHGLSVPYNVESDINCLQADSVTSSPSLHLVCLPLKSGLGSWKSLSTEASQATT</sequence>